<dbReference type="AlphaFoldDB" id="A0A6A5BLQ8"/>
<dbReference type="Proteomes" id="UP000444721">
    <property type="component" value="Unassembled WGS sequence"/>
</dbReference>
<gene>
    <name evidence="5" type="ORF">FDP41_002023</name>
</gene>
<dbReference type="InterPro" id="IPR029060">
    <property type="entry name" value="PIN-like_dom_sf"/>
</dbReference>
<evidence type="ECO:0000256" key="1">
    <source>
        <dbReference type="ARBA" id="ARBA00004604"/>
    </source>
</evidence>
<dbReference type="CDD" id="cd09864">
    <property type="entry name" value="PIN_Fcf1-like"/>
    <property type="match status" value="1"/>
</dbReference>
<name>A0A6A5BLQ8_NAEFO</name>
<dbReference type="EMBL" id="VFQX01000028">
    <property type="protein sequence ID" value="KAF0978953.1"/>
    <property type="molecule type" value="Genomic_DNA"/>
</dbReference>
<sequence>MAIQKNKKISVGAKLRKKLISTRTIEKNKTWNKATTIKKEVKKEILKKEQSKIKPMVTHKPKEASNIVKASMDCLYAKCIPCITDCVIAELEKLGTKFKVALRAAKDPRFVRLKCTHKGCYADDCIVNRVSANPVYVVGTCDKDLKRRLRKIPGVPLMYIRNRQYTVERLPDVDKLSGGL</sequence>
<dbReference type="GO" id="GO:0032040">
    <property type="term" value="C:small-subunit processome"/>
    <property type="evidence" value="ECO:0007669"/>
    <property type="project" value="InterPro"/>
</dbReference>
<accession>A0A6A5BLQ8</accession>
<evidence type="ECO:0000313" key="5">
    <source>
        <dbReference type="EMBL" id="KAF0978953.1"/>
    </source>
</evidence>
<keyword evidence="4" id="KW-0539">Nucleus</keyword>
<reference evidence="5 6" key="1">
    <citation type="journal article" date="2019" name="Sci. Rep.">
        <title>Nanopore sequencing improves the draft genome of the human pathogenic amoeba Naegleria fowleri.</title>
        <authorList>
            <person name="Liechti N."/>
            <person name="Schurch N."/>
            <person name="Bruggmann R."/>
            <person name="Wittwer M."/>
        </authorList>
    </citation>
    <scope>NUCLEOTIDE SEQUENCE [LARGE SCALE GENOMIC DNA]</scope>
    <source>
        <strain evidence="5 6">ATCC 30894</strain>
    </source>
</reference>
<dbReference type="Gene3D" id="3.40.50.1010">
    <property type="entry name" value="5'-nuclease"/>
    <property type="match status" value="1"/>
</dbReference>
<keyword evidence="2" id="KW-0690">Ribosome biogenesis</keyword>
<dbReference type="VEuPathDB" id="AmoebaDB:NF0057010"/>
<dbReference type="SUPFAM" id="SSF88723">
    <property type="entry name" value="PIN domain-like"/>
    <property type="match status" value="1"/>
</dbReference>
<dbReference type="OrthoDB" id="76105at2759"/>
<dbReference type="VEuPathDB" id="AmoebaDB:FDP41_002023"/>
<protein>
    <recommendedName>
        <fullName evidence="7">PIN domain-containing protein</fullName>
    </recommendedName>
</protein>
<dbReference type="GO" id="GO:0006364">
    <property type="term" value="P:rRNA processing"/>
    <property type="evidence" value="ECO:0007669"/>
    <property type="project" value="UniProtKB-KW"/>
</dbReference>
<dbReference type="RefSeq" id="XP_044563666.1">
    <property type="nucleotide sequence ID" value="XM_044705173.1"/>
</dbReference>
<dbReference type="PANTHER" id="PTHR12416">
    <property type="entry name" value="RRNA-PROCESSING PROTEIN UTP23 HOMOLOG"/>
    <property type="match status" value="1"/>
</dbReference>
<organism evidence="5 6">
    <name type="scientific">Naegleria fowleri</name>
    <name type="common">Brain eating amoeba</name>
    <dbReference type="NCBI Taxonomy" id="5763"/>
    <lineage>
        <taxon>Eukaryota</taxon>
        <taxon>Discoba</taxon>
        <taxon>Heterolobosea</taxon>
        <taxon>Tetramitia</taxon>
        <taxon>Eutetramitia</taxon>
        <taxon>Vahlkampfiidae</taxon>
        <taxon>Naegleria</taxon>
    </lineage>
</organism>
<comment type="caution">
    <text evidence="5">The sequence shown here is derived from an EMBL/GenBank/DDBJ whole genome shotgun (WGS) entry which is preliminary data.</text>
</comment>
<evidence type="ECO:0000256" key="2">
    <source>
        <dbReference type="ARBA" id="ARBA00022517"/>
    </source>
</evidence>
<dbReference type="VEuPathDB" id="AmoebaDB:NfTy_033820"/>
<evidence type="ECO:0000256" key="4">
    <source>
        <dbReference type="ARBA" id="ARBA00023242"/>
    </source>
</evidence>
<keyword evidence="6" id="KW-1185">Reference proteome</keyword>
<keyword evidence="3" id="KW-0698">rRNA processing</keyword>
<dbReference type="Pfam" id="PF04900">
    <property type="entry name" value="Fcf1"/>
    <property type="match status" value="1"/>
</dbReference>
<evidence type="ECO:0008006" key="7">
    <source>
        <dbReference type="Google" id="ProtNLM"/>
    </source>
</evidence>
<proteinExistence type="predicted"/>
<evidence type="ECO:0000313" key="6">
    <source>
        <dbReference type="Proteomes" id="UP000444721"/>
    </source>
</evidence>
<dbReference type="GeneID" id="68109241"/>
<dbReference type="InterPro" id="IPR037503">
    <property type="entry name" value="Fcf1_PIN"/>
</dbReference>
<evidence type="ECO:0000256" key="3">
    <source>
        <dbReference type="ARBA" id="ARBA00022552"/>
    </source>
</evidence>
<comment type="subcellular location">
    <subcellularLocation>
        <location evidence="1">Nucleus</location>
        <location evidence="1">Nucleolus</location>
    </subcellularLocation>
</comment>
<dbReference type="InterPro" id="IPR006984">
    <property type="entry name" value="Fcf1/UTP23"/>
</dbReference>